<evidence type="ECO:0000313" key="2">
    <source>
        <dbReference type="Proteomes" id="UP001058124"/>
    </source>
</evidence>
<sequence length="52" mass="5543">MPIPGIFVLKAPDVMAVPPTEPAGIKKNLADDDLVLEPFALQLPLMLGMNSL</sequence>
<evidence type="ECO:0000313" key="1">
    <source>
        <dbReference type="EMBL" id="GKX57422.1"/>
    </source>
</evidence>
<name>A0AAV5NA26_9GAMM</name>
<accession>A0AAV5NA26</accession>
<dbReference type="EMBL" id="BRLH01000015">
    <property type="protein sequence ID" value="GKX57422.1"/>
    <property type="molecule type" value="Genomic_DNA"/>
</dbReference>
<proteinExistence type="predicted"/>
<gene>
    <name evidence="1" type="ORF">SOASR030_35340</name>
</gene>
<keyword evidence="2" id="KW-1185">Reference proteome</keyword>
<dbReference type="Proteomes" id="UP001058124">
    <property type="component" value="Unassembled WGS sequence"/>
</dbReference>
<protein>
    <submittedName>
        <fullName evidence="1">Uncharacterized protein</fullName>
    </submittedName>
</protein>
<comment type="caution">
    <text evidence="1">The sequence shown here is derived from an EMBL/GenBank/DDBJ whole genome shotgun (WGS) entry which is preliminary data.</text>
</comment>
<organism evidence="1 2">
    <name type="scientific">Leminorella grimontii</name>
    <dbReference type="NCBI Taxonomy" id="82981"/>
    <lineage>
        <taxon>Bacteria</taxon>
        <taxon>Pseudomonadati</taxon>
        <taxon>Pseudomonadota</taxon>
        <taxon>Gammaproteobacteria</taxon>
        <taxon>Enterobacterales</taxon>
        <taxon>Budviciaceae</taxon>
        <taxon>Leminorella</taxon>
    </lineage>
</organism>
<dbReference type="AlphaFoldDB" id="A0AAV5NA26"/>
<reference evidence="1" key="1">
    <citation type="submission" date="2022-06" db="EMBL/GenBank/DDBJ databases">
        <title>Draft genome sequences of Leminorella grimontii str. JCM5902.</title>
        <authorList>
            <person name="Wakabayashi Y."/>
            <person name="Kojima K."/>
        </authorList>
    </citation>
    <scope>NUCLEOTIDE SEQUENCE</scope>
    <source>
        <strain evidence="1">JCM 5902</strain>
    </source>
</reference>